<dbReference type="InterPro" id="IPR011650">
    <property type="entry name" value="Peptidase_M20_dimer"/>
</dbReference>
<evidence type="ECO:0000256" key="4">
    <source>
        <dbReference type="ARBA" id="ARBA00022801"/>
    </source>
</evidence>
<feature type="region of interest" description="Disordered" evidence="8">
    <location>
        <begin position="255"/>
        <end position="278"/>
    </location>
</feature>
<dbReference type="PIRSF" id="PIRSF037217">
    <property type="entry name" value="Carboxypeptidase_S"/>
    <property type="match status" value="1"/>
</dbReference>
<dbReference type="InterPro" id="IPR036264">
    <property type="entry name" value="Bact_exopeptidase_dim_dom"/>
</dbReference>
<dbReference type="Gene3D" id="3.30.70.360">
    <property type="match status" value="1"/>
</dbReference>
<dbReference type="CDD" id="cd05674">
    <property type="entry name" value="M20_yscS"/>
    <property type="match status" value="1"/>
</dbReference>
<feature type="region of interest" description="Disordered" evidence="8">
    <location>
        <begin position="465"/>
        <end position="509"/>
    </location>
</feature>
<feature type="binding site" evidence="7">
    <location>
        <position position="248"/>
    </location>
    <ligand>
        <name>Zn(2+)</name>
        <dbReference type="ChEBI" id="CHEBI:29105"/>
        <label>2</label>
    </ligand>
</feature>
<dbReference type="STRING" id="655863.F0X6L3"/>
<dbReference type="Pfam" id="PF07687">
    <property type="entry name" value="M20_dimer"/>
    <property type="match status" value="1"/>
</dbReference>
<proteinExistence type="inferred from homology"/>
<feature type="binding site" evidence="7">
    <location>
        <position position="151"/>
    </location>
    <ligand>
        <name>Zn(2+)</name>
        <dbReference type="ChEBI" id="CHEBI:29105"/>
        <label>2</label>
    </ligand>
</feature>
<comment type="similarity">
    <text evidence="1">Belongs to the peptidase M20A family.</text>
</comment>
<dbReference type="SUPFAM" id="SSF53187">
    <property type="entry name" value="Zn-dependent exopeptidases"/>
    <property type="match status" value="1"/>
</dbReference>
<keyword evidence="5 7" id="KW-0862">Zinc</keyword>
<evidence type="ECO:0000256" key="1">
    <source>
        <dbReference type="ARBA" id="ARBA00006247"/>
    </source>
</evidence>
<feature type="signal peptide" evidence="9">
    <location>
        <begin position="1"/>
        <end position="25"/>
    </location>
</feature>
<evidence type="ECO:0000256" key="3">
    <source>
        <dbReference type="ARBA" id="ARBA00022723"/>
    </source>
</evidence>
<evidence type="ECO:0000256" key="6">
    <source>
        <dbReference type="PIRSR" id="PIRSR037217-1"/>
    </source>
</evidence>
<evidence type="ECO:0000256" key="7">
    <source>
        <dbReference type="PIRSR" id="PIRSR037217-2"/>
    </source>
</evidence>
<dbReference type="OrthoDB" id="3064516at2759"/>
<dbReference type="GO" id="GO:0000328">
    <property type="term" value="C:fungal-type vacuole lumen"/>
    <property type="evidence" value="ECO:0007669"/>
    <property type="project" value="TreeGrafter"/>
</dbReference>
<dbReference type="GO" id="GO:0051603">
    <property type="term" value="P:proteolysis involved in protein catabolic process"/>
    <property type="evidence" value="ECO:0007669"/>
    <property type="project" value="TreeGrafter"/>
</dbReference>
<dbReference type="SUPFAM" id="SSF55031">
    <property type="entry name" value="Bacterial exopeptidase dimerisation domain"/>
    <property type="match status" value="1"/>
</dbReference>
<gene>
    <name evidence="11" type="ORF">CMQ_6620</name>
</gene>
<keyword evidence="4" id="KW-0378">Hydrolase</keyword>
<keyword evidence="12" id="KW-1185">Reference proteome</keyword>
<feature type="binding site" evidence="7">
    <location>
        <position position="184"/>
    </location>
    <ligand>
        <name>Zn(2+)</name>
        <dbReference type="ChEBI" id="CHEBI:29105"/>
        <label>2</label>
    </ligand>
</feature>
<dbReference type="Gene3D" id="3.40.630.10">
    <property type="entry name" value="Zn peptidases"/>
    <property type="match status" value="1"/>
</dbReference>
<dbReference type="Proteomes" id="UP000007796">
    <property type="component" value="Unassembled WGS sequence"/>
</dbReference>
<dbReference type="EMBL" id="GL629729">
    <property type="protein sequence ID" value="EFX06299.1"/>
    <property type="molecule type" value="Genomic_DNA"/>
</dbReference>
<dbReference type="GO" id="GO:0004181">
    <property type="term" value="F:metallocarboxypeptidase activity"/>
    <property type="evidence" value="ECO:0007669"/>
    <property type="project" value="InterPro"/>
</dbReference>
<dbReference type="HOGENOM" id="CLU_021802_11_0_1"/>
<dbReference type="Gene3D" id="1.10.150.900">
    <property type="match status" value="1"/>
</dbReference>
<evidence type="ECO:0000259" key="10">
    <source>
        <dbReference type="Pfam" id="PF07687"/>
    </source>
</evidence>
<evidence type="ECO:0000256" key="5">
    <source>
        <dbReference type="ARBA" id="ARBA00022833"/>
    </source>
</evidence>
<dbReference type="GeneID" id="25980074"/>
<dbReference type="eggNOG" id="KOG2275">
    <property type="taxonomic scope" value="Eukaryota"/>
</dbReference>
<dbReference type="InterPro" id="IPR047177">
    <property type="entry name" value="Pept_M20A"/>
</dbReference>
<evidence type="ECO:0000256" key="9">
    <source>
        <dbReference type="SAM" id="SignalP"/>
    </source>
</evidence>
<dbReference type="InterPro" id="IPR017141">
    <property type="entry name" value="Pept_M20_carboxypep"/>
</dbReference>
<sequence length="634" mass="69634">MRKASAACFLGLLGFAGLRFMWMSAKDSLPESGGPGLPDESAEWCPLPPVVAASSGDGLLPSEHLMESSQLVLQVKRLAAAVRVPTQSFDDNGDVDEDPRWATFAEFHRVLADLFPRVHARLQLRKVNRYGLLYTMPGSNTTLKPIVFMAHQDVVPADVDAPWTYPPFAGHYDGTFLWGRGAADCKNVLVGLLSVLEDLLAQSAFAPRRTIVLSFGFDEETGGQRGATELSRALEATWGADSMLLLLDEGGMGVQKESSIERSENEESERSEGKKEREEKRQILFAYPGVGEKGYLDLQLTLTVDGGHSSRPPAHSGIGMMADMIHALEQPASEQEDRPFTPRLPVTSPFRRVLECRARHAPAAVPGWLRPALLHDSEKDIAARLVAAAQQQTGEAADERWLMQTSQAVDVIAGGIKVNALPERVTAAINYRIALHEGPADVVRRAEEVLGAVAARHRLRVVNEVDLTSEGEESTRGSENSNNDDKSDSENNNDYKTSDSENSNNDKTSDIENQKYAGLLSISTSQNLPVAPLSPTGLSDGVWARFAGTLRAVFETTETGHNHTVVPVGNIMTGNTDTTHYWALTRNIYRFTPSREGTRLAAHAIDERMDMTAHLEGMRVYYNLIRNFDSWDEE</sequence>
<dbReference type="PANTHER" id="PTHR45962:SF1">
    <property type="entry name" value="N-FATTY-ACYL-AMINO ACID SYNTHASE_HYDROLASE PM20D1"/>
    <property type="match status" value="1"/>
</dbReference>
<evidence type="ECO:0000256" key="2">
    <source>
        <dbReference type="ARBA" id="ARBA00022670"/>
    </source>
</evidence>
<feature type="compositionally biased region" description="Basic and acidic residues" evidence="8">
    <location>
        <begin position="258"/>
        <end position="278"/>
    </location>
</feature>
<dbReference type="InParanoid" id="F0X6L3"/>
<feature type="binding site" evidence="7">
    <location>
        <position position="184"/>
    </location>
    <ligand>
        <name>Zn(2+)</name>
        <dbReference type="ChEBI" id="CHEBI:29105"/>
        <label>1</label>
    </ligand>
</feature>
<organism evidence="12">
    <name type="scientific">Grosmannia clavigera (strain kw1407 / UAMH 11150)</name>
    <name type="common">Blue stain fungus</name>
    <name type="synonym">Graphiocladiella clavigera</name>
    <dbReference type="NCBI Taxonomy" id="655863"/>
    <lineage>
        <taxon>Eukaryota</taxon>
        <taxon>Fungi</taxon>
        <taxon>Dikarya</taxon>
        <taxon>Ascomycota</taxon>
        <taxon>Pezizomycotina</taxon>
        <taxon>Sordariomycetes</taxon>
        <taxon>Sordariomycetidae</taxon>
        <taxon>Ophiostomatales</taxon>
        <taxon>Ophiostomataceae</taxon>
        <taxon>Leptographium</taxon>
    </lineage>
</organism>
<keyword evidence="2" id="KW-0645">Protease</keyword>
<name>F0X6L3_GROCL</name>
<evidence type="ECO:0000313" key="11">
    <source>
        <dbReference type="EMBL" id="EFX06299.1"/>
    </source>
</evidence>
<feature type="domain" description="Peptidase M20 dimerisation" evidence="10">
    <location>
        <begin position="290"/>
        <end position="456"/>
    </location>
</feature>
<feature type="chain" id="PRO_5003259755" evidence="9">
    <location>
        <begin position="26"/>
        <end position="634"/>
    </location>
</feature>
<evidence type="ECO:0000256" key="8">
    <source>
        <dbReference type="SAM" id="MobiDB-lite"/>
    </source>
</evidence>
<keyword evidence="9" id="KW-0732">Signal</keyword>
<protein>
    <submittedName>
        <fullName evidence="11">Vacuolar carboxypeptidase</fullName>
    </submittedName>
</protein>
<feature type="binding site" evidence="7">
    <location>
        <position position="220"/>
    </location>
    <ligand>
        <name>Zn(2+)</name>
        <dbReference type="ChEBI" id="CHEBI:29105"/>
        <label>1</label>
    </ligand>
</feature>
<dbReference type="PROSITE" id="PS00759">
    <property type="entry name" value="ARGE_DAPE_CPG2_2"/>
    <property type="match status" value="1"/>
</dbReference>
<keyword evidence="3 7" id="KW-0479">Metal-binding</keyword>
<feature type="binding site" evidence="7">
    <location>
        <position position="603"/>
    </location>
    <ligand>
        <name>Zn(2+)</name>
        <dbReference type="ChEBI" id="CHEBI:29105"/>
        <label>1</label>
    </ligand>
</feature>
<keyword evidence="11" id="KW-0121">Carboxypeptidase</keyword>
<dbReference type="PANTHER" id="PTHR45962">
    <property type="entry name" value="N-FATTY-ACYL-AMINO ACID SYNTHASE/HYDROLASE PM20D1"/>
    <property type="match status" value="1"/>
</dbReference>
<feature type="active site" evidence="6">
    <location>
        <position position="153"/>
    </location>
</feature>
<accession>F0X6L3</accession>
<dbReference type="GO" id="GO:0046872">
    <property type="term" value="F:metal ion binding"/>
    <property type="evidence" value="ECO:0007669"/>
    <property type="project" value="UniProtKB-KW"/>
</dbReference>
<dbReference type="RefSeq" id="XP_014175781.1">
    <property type="nucleotide sequence ID" value="XM_014320306.1"/>
</dbReference>
<dbReference type="AlphaFoldDB" id="F0X6L3"/>
<dbReference type="Pfam" id="PF01546">
    <property type="entry name" value="Peptidase_M20"/>
    <property type="match status" value="1"/>
</dbReference>
<dbReference type="InterPro" id="IPR001261">
    <property type="entry name" value="ArgE/DapE_CS"/>
</dbReference>
<reference evidence="11 12" key="1">
    <citation type="journal article" date="2011" name="Proc. Natl. Acad. Sci. U.S.A.">
        <title>Genome and transcriptome analyses of the mountain pine beetle-fungal symbiont Grosmannia clavigera, a lodgepole pine pathogen.</title>
        <authorList>
            <person name="DiGuistini S."/>
            <person name="Wang Y."/>
            <person name="Liao N.Y."/>
            <person name="Taylor G."/>
            <person name="Tanguay P."/>
            <person name="Feau N."/>
            <person name="Henrissat B."/>
            <person name="Chan S.K."/>
            <person name="Hesse-Orce U."/>
            <person name="Alamouti S.M."/>
            <person name="Tsui C.K.M."/>
            <person name="Docking R.T."/>
            <person name="Levasseur A."/>
            <person name="Haridas S."/>
            <person name="Robertson G."/>
            <person name="Birol I."/>
            <person name="Holt R.A."/>
            <person name="Marra M.A."/>
            <person name="Hamelin R.C."/>
            <person name="Hirst M."/>
            <person name="Jones S.J.M."/>
            <person name="Bohlmann J."/>
            <person name="Breuil C."/>
        </authorList>
    </citation>
    <scope>NUCLEOTIDE SEQUENCE [LARGE SCALE GENOMIC DNA]</scope>
    <source>
        <strain evidence="12">kw1407 / UAMH 11150</strain>
    </source>
</reference>
<evidence type="ECO:0000313" key="12">
    <source>
        <dbReference type="Proteomes" id="UP000007796"/>
    </source>
</evidence>
<dbReference type="InterPro" id="IPR002933">
    <property type="entry name" value="Peptidase_M20"/>
</dbReference>
<feature type="active site" description="Proton acceptor" evidence="6">
    <location>
        <position position="219"/>
    </location>
</feature>